<dbReference type="EMBL" id="CP068570">
    <property type="protein sequence ID" value="QQZ48752.1"/>
    <property type="molecule type" value="Genomic_DNA"/>
</dbReference>
<accession>A0A974S8P4</accession>
<organism evidence="1">
    <name type="scientific">Phenylobacterium glaciei</name>
    <dbReference type="NCBI Taxonomy" id="2803784"/>
    <lineage>
        <taxon>Bacteria</taxon>
        <taxon>Pseudomonadati</taxon>
        <taxon>Pseudomonadota</taxon>
        <taxon>Alphaproteobacteria</taxon>
        <taxon>Caulobacterales</taxon>
        <taxon>Caulobacteraceae</taxon>
        <taxon>Phenylobacterium</taxon>
    </lineage>
</organism>
<reference evidence="1" key="1">
    <citation type="submission" date="2021-01" db="EMBL/GenBank/DDBJ databases">
        <title>Genome sequence of Phenylobacterium sp. 20VBR1 isolated from a valley glaceir, Ny-Alesund, Svalbard.</title>
        <authorList>
            <person name="Thomas F.A."/>
            <person name="Krishnan K.P."/>
            <person name="Sinha R.K."/>
        </authorList>
    </citation>
    <scope>NUCLEOTIDE SEQUENCE</scope>
    <source>
        <strain evidence="1">20VBR1</strain>
    </source>
</reference>
<dbReference type="AlphaFoldDB" id="A0A974S8P4"/>
<gene>
    <name evidence="1" type="ORF">JKL49_15150</name>
</gene>
<proteinExistence type="predicted"/>
<evidence type="ECO:0000313" key="1">
    <source>
        <dbReference type="EMBL" id="QQZ48752.1"/>
    </source>
</evidence>
<protein>
    <submittedName>
        <fullName evidence="1">Uncharacterized protein</fullName>
    </submittedName>
</protein>
<name>A0A974S8P4_9CAUL</name>
<sequence length="45" mass="4783">MAASAAKPVEAPVEAGPQYVTIVEGPISRSPLRRMARPWRSTCSG</sequence>